<evidence type="ECO:0000313" key="1">
    <source>
        <dbReference type="EMBL" id="KAL0412170.1"/>
    </source>
</evidence>
<dbReference type="AlphaFoldDB" id="A0AAW2U755"/>
<organism evidence="1">
    <name type="scientific">Sesamum latifolium</name>
    <dbReference type="NCBI Taxonomy" id="2727402"/>
    <lineage>
        <taxon>Eukaryota</taxon>
        <taxon>Viridiplantae</taxon>
        <taxon>Streptophyta</taxon>
        <taxon>Embryophyta</taxon>
        <taxon>Tracheophyta</taxon>
        <taxon>Spermatophyta</taxon>
        <taxon>Magnoliopsida</taxon>
        <taxon>eudicotyledons</taxon>
        <taxon>Gunneridae</taxon>
        <taxon>Pentapetalae</taxon>
        <taxon>asterids</taxon>
        <taxon>lamiids</taxon>
        <taxon>Lamiales</taxon>
        <taxon>Pedaliaceae</taxon>
        <taxon>Sesamum</taxon>
    </lineage>
</organism>
<accession>A0AAW2U755</accession>
<proteinExistence type="predicted"/>
<reference evidence="1" key="2">
    <citation type="journal article" date="2024" name="Plant">
        <title>Genomic evolution and insights into agronomic trait innovations of Sesamum species.</title>
        <authorList>
            <person name="Miao H."/>
            <person name="Wang L."/>
            <person name="Qu L."/>
            <person name="Liu H."/>
            <person name="Sun Y."/>
            <person name="Le M."/>
            <person name="Wang Q."/>
            <person name="Wei S."/>
            <person name="Zheng Y."/>
            <person name="Lin W."/>
            <person name="Duan Y."/>
            <person name="Cao H."/>
            <person name="Xiong S."/>
            <person name="Wang X."/>
            <person name="Wei L."/>
            <person name="Li C."/>
            <person name="Ma Q."/>
            <person name="Ju M."/>
            <person name="Zhao R."/>
            <person name="Li G."/>
            <person name="Mu C."/>
            <person name="Tian Q."/>
            <person name="Mei H."/>
            <person name="Zhang T."/>
            <person name="Gao T."/>
            <person name="Zhang H."/>
        </authorList>
    </citation>
    <scope>NUCLEOTIDE SEQUENCE</scope>
    <source>
        <strain evidence="1">KEN1</strain>
    </source>
</reference>
<comment type="caution">
    <text evidence="1">The sequence shown here is derived from an EMBL/GenBank/DDBJ whole genome shotgun (WGS) entry which is preliminary data.</text>
</comment>
<name>A0AAW2U755_9LAMI</name>
<sequence length="126" mass="14725">MRYPSDIPTALFVDVFDPFVQNFLAINSKDHMKFELEENPMPMQEENTDVDLLVQVNAKFDGDSAFMEELEKVFTPGPRILKKKAFHDKMSSRKNSLMNLKIFIGPRHLRKYYIEETDPECPTYSS</sequence>
<reference evidence="1" key="1">
    <citation type="submission" date="2020-06" db="EMBL/GenBank/DDBJ databases">
        <authorList>
            <person name="Li T."/>
            <person name="Hu X."/>
            <person name="Zhang T."/>
            <person name="Song X."/>
            <person name="Zhang H."/>
            <person name="Dai N."/>
            <person name="Sheng W."/>
            <person name="Hou X."/>
            <person name="Wei L."/>
        </authorList>
    </citation>
    <scope>NUCLEOTIDE SEQUENCE</scope>
    <source>
        <strain evidence="1">KEN1</strain>
        <tissue evidence="1">Leaf</tissue>
    </source>
</reference>
<protein>
    <submittedName>
        <fullName evidence="1">Uncharacterized protein</fullName>
    </submittedName>
</protein>
<dbReference type="EMBL" id="JACGWN010000013">
    <property type="protein sequence ID" value="KAL0412170.1"/>
    <property type="molecule type" value="Genomic_DNA"/>
</dbReference>
<gene>
    <name evidence="1" type="ORF">Slati_3806700</name>
</gene>